<accession>A0ACC3NYC2</accession>
<sequence length="345" mass="40664">MPNEDSKRTHTTGHPHFTLPTPPRMARIHLHAPTEETNDPFGQHIEPLRRKIDKLWSYRFKIGKDDMIASSRPKACRRLRRQTEREIAEVEEELEPYQKLEHERQLKRRVQYKSYQTAIAEAEKDWPMLSRCLLKLPNELLLKIFRLVNAKSHRDDFKWNMDMVKKEAKQLLSHPPSVEIDGKECQPSEALSGVLEEAVIRTNNFSFAPVFPTQDSPDRLPYPLEFKNHLAHIYQLTLHIHVTGFQEYYYLGEVEEAQDAMPDLKDWYTHLTDLTVHVSWRRSLSAKTPPNMSEGLYVPFSRMYAEVEVLKKKVYALRVARTTFTAEMISAGEYWWRIWRGIHAE</sequence>
<keyword evidence="2" id="KW-1185">Reference proteome</keyword>
<name>A0ACC3NYC2_9PEZI</name>
<organism evidence="1 2">
    <name type="scientific">Vermiconidia calcicola</name>
    <dbReference type="NCBI Taxonomy" id="1690605"/>
    <lineage>
        <taxon>Eukaryota</taxon>
        <taxon>Fungi</taxon>
        <taxon>Dikarya</taxon>
        <taxon>Ascomycota</taxon>
        <taxon>Pezizomycotina</taxon>
        <taxon>Dothideomycetes</taxon>
        <taxon>Dothideomycetidae</taxon>
        <taxon>Mycosphaerellales</taxon>
        <taxon>Extremaceae</taxon>
        <taxon>Vermiconidia</taxon>
    </lineage>
</organism>
<dbReference type="Proteomes" id="UP001281147">
    <property type="component" value="Unassembled WGS sequence"/>
</dbReference>
<evidence type="ECO:0000313" key="2">
    <source>
        <dbReference type="Proteomes" id="UP001281147"/>
    </source>
</evidence>
<evidence type="ECO:0000313" key="1">
    <source>
        <dbReference type="EMBL" id="KAK3723920.1"/>
    </source>
</evidence>
<reference evidence="1" key="1">
    <citation type="submission" date="2023-07" db="EMBL/GenBank/DDBJ databases">
        <title>Black Yeasts Isolated from many extreme environments.</title>
        <authorList>
            <person name="Coleine C."/>
            <person name="Stajich J.E."/>
            <person name="Selbmann L."/>
        </authorList>
    </citation>
    <scope>NUCLEOTIDE SEQUENCE</scope>
    <source>
        <strain evidence="1">CCFEE 5714</strain>
    </source>
</reference>
<dbReference type="EMBL" id="JAUTXU010000007">
    <property type="protein sequence ID" value="KAK3723920.1"/>
    <property type="molecule type" value="Genomic_DNA"/>
</dbReference>
<gene>
    <name evidence="1" type="ORF">LTR37_001404</name>
</gene>
<protein>
    <submittedName>
        <fullName evidence="1">Uncharacterized protein</fullName>
    </submittedName>
</protein>
<comment type="caution">
    <text evidence="1">The sequence shown here is derived from an EMBL/GenBank/DDBJ whole genome shotgun (WGS) entry which is preliminary data.</text>
</comment>
<proteinExistence type="predicted"/>